<dbReference type="Gramene" id="Kaladp0071s0376.1.v1.1">
    <property type="protein sequence ID" value="Kaladp0071s0376.1.v1.1"/>
    <property type="gene ID" value="Kaladp0071s0376.v1.1"/>
</dbReference>
<feature type="region of interest" description="Disordered" evidence="5">
    <location>
        <begin position="222"/>
        <end position="255"/>
    </location>
</feature>
<feature type="compositionally biased region" description="Polar residues" evidence="5">
    <location>
        <begin position="500"/>
        <end position="509"/>
    </location>
</feature>
<feature type="region of interest" description="Disordered" evidence="5">
    <location>
        <begin position="488"/>
        <end position="518"/>
    </location>
</feature>
<dbReference type="PANTHER" id="PTHR32263:SF5">
    <property type="entry name" value="INACTIVE POLY [ADP-RIBOSE] POLYMERASE SRO1-RELATED"/>
    <property type="match status" value="1"/>
</dbReference>
<evidence type="ECO:0000256" key="3">
    <source>
        <dbReference type="ARBA" id="ARBA00023016"/>
    </source>
</evidence>
<feature type="domain" description="PARP catalytic" evidence="7">
    <location>
        <begin position="250"/>
        <end position="469"/>
    </location>
</feature>
<sequence>MESEYGSTSLKGCQLIDHIGKAQIGLVTLTPVGNKDVPQSADIKSNSPFGKLGKRKRQGEVSRCSCSVTSPLKNYENFMKSGLLSRLLYHQHGEWVDFPKEVTELVRKKFQMKHAVVDVELADSRFILDIMYMRKLDFDTGLQKPIAWIDDAGSCFFPDIYKEDGEIQEIFQCDSNGKSTTQDIKLHLQIEFSGVNDDKVDDNEDEPRALKKIRVVQSLNDYHSDNDNYSNTETGDSESGNGVTDSGSFSHLDSRSPKIARSASTKVHFVHNDADFSEVSRLLIAGMGGFSCPNVVEIKRCSGKHIKNCFKLFEKQVELTEKSRGSSNVQYAWLPCPKDYVSSRMIYGLRLGGLPSISAYGYGVHLSSKSYAYTSVKNCDADENGLRHMLLCRVVLGNTEPVHFGSVQFCPSSDRFDTGVDNVLDPQVYIVWEVNALTHIYPEYVVSFKMPSEPEVQGFVAHVRNSEVSGITTFQVYPQVQSALSNASGLNYHPGKHSRSGPQGSTPKPGSNLRKTPKSPWMPFPLLFDAISKKVPPKTMHAVHHQYTQFKCKNSISRDEFIRRLRMAVGDALLKSTITSLQCKQPTSSCPVNLKVPKPEPEV</sequence>
<feature type="domain" description="RST" evidence="8">
    <location>
        <begin position="515"/>
        <end position="587"/>
    </location>
</feature>
<keyword evidence="4" id="KW-0539">Nucleus</keyword>
<reference evidence="9" key="1">
    <citation type="submission" date="2021-01" db="UniProtKB">
        <authorList>
            <consortium name="EnsemblPlants"/>
        </authorList>
    </citation>
    <scope>IDENTIFICATION</scope>
</reference>
<accession>A0A7N0ULL8</accession>
<keyword evidence="2" id="KW-0217">Developmental protein</keyword>
<dbReference type="PROSITE" id="PS50918">
    <property type="entry name" value="WWE"/>
    <property type="match status" value="1"/>
</dbReference>
<feature type="compositionally biased region" description="Polar residues" evidence="5">
    <location>
        <begin position="232"/>
        <end position="251"/>
    </location>
</feature>
<dbReference type="InterPro" id="IPR012317">
    <property type="entry name" value="Poly(ADP-ribose)pol_cat_dom"/>
</dbReference>
<dbReference type="InterPro" id="IPR057823">
    <property type="entry name" value="WWE_RCD1"/>
</dbReference>
<keyword evidence="10" id="KW-1185">Reference proteome</keyword>
<dbReference type="InterPro" id="IPR004170">
    <property type="entry name" value="WWE_dom"/>
</dbReference>
<dbReference type="EnsemblPlants" id="Kaladp0071s0376.1.v1.1">
    <property type="protein sequence ID" value="Kaladp0071s0376.1.v1.1"/>
    <property type="gene ID" value="Kaladp0071s0376.v1.1"/>
</dbReference>
<dbReference type="AlphaFoldDB" id="A0A7N0ULL8"/>
<dbReference type="GO" id="GO:0003950">
    <property type="term" value="F:NAD+ poly-ADP-ribosyltransferase activity"/>
    <property type="evidence" value="ECO:0007669"/>
    <property type="project" value="InterPro"/>
</dbReference>
<dbReference type="PANTHER" id="PTHR32263">
    <property type="entry name" value="INACTIVE POLY [ADP-RIBOSE] POLYMERASE SRO4-RELATED"/>
    <property type="match status" value="1"/>
</dbReference>
<evidence type="ECO:0000259" key="8">
    <source>
        <dbReference type="PROSITE" id="PS51879"/>
    </source>
</evidence>
<keyword evidence="3" id="KW-0346">Stress response</keyword>
<evidence type="ECO:0000259" key="7">
    <source>
        <dbReference type="PROSITE" id="PS51059"/>
    </source>
</evidence>
<dbReference type="InterPro" id="IPR022003">
    <property type="entry name" value="RST"/>
</dbReference>
<evidence type="ECO:0000256" key="2">
    <source>
        <dbReference type="ARBA" id="ARBA00022473"/>
    </source>
</evidence>
<protein>
    <recommendedName>
        <fullName evidence="11">Poly [ADP-ribose] polymerase</fullName>
    </recommendedName>
</protein>
<dbReference type="Pfam" id="PF23467">
    <property type="entry name" value="WWE_5"/>
    <property type="match status" value="1"/>
</dbReference>
<name>A0A7N0ULL8_KALFE</name>
<proteinExistence type="predicted"/>
<dbReference type="PROSITE" id="PS51879">
    <property type="entry name" value="RST"/>
    <property type="match status" value="1"/>
</dbReference>
<evidence type="ECO:0000259" key="6">
    <source>
        <dbReference type="PROSITE" id="PS50918"/>
    </source>
</evidence>
<dbReference type="OMA" id="PAHIICA"/>
<feature type="domain" description="WWE" evidence="6">
    <location>
        <begin position="73"/>
        <end position="148"/>
    </location>
</feature>
<dbReference type="GO" id="GO:0005634">
    <property type="term" value="C:nucleus"/>
    <property type="evidence" value="ECO:0007669"/>
    <property type="project" value="UniProtKB-SubCell"/>
</dbReference>
<evidence type="ECO:0000256" key="1">
    <source>
        <dbReference type="ARBA" id="ARBA00004123"/>
    </source>
</evidence>
<dbReference type="PROSITE" id="PS51059">
    <property type="entry name" value="PARP_CATALYTIC"/>
    <property type="match status" value="1"/>
</dbReference>
<organism evidence="9 10">
    <name type="scientific">Kalanchoe fedtschenkoi</name>
    <name type="common">Lavender scallops</name>
    <name type="synonym">South American air plant</name>
    <dbReference type="NCBI Taxonomy" id="63787"/>
    <lineage>
        <taxon>Eukaryota</taxon>
        <taxon>Viridiplantae</taxon>
        <taxon>Streptophyta</taxon>
        <taxon>Embryophyta</taxon>
        <taxon>Tracheophyta</taxon>
        <taxon>Spermatophyta</taxon>
        <taxon>Magnoliopsida</taxon>
        <taxon>eudicotyledons</taxon>
        <taxon>Gunneridae</taxon>
        <taxon>Pentapetalae</taxon>
        <taxon>Saxifragales</taxon>
        <taxon>Crassulaceae</taxon>
        <taxon>Kalanchoe</taxon>
    </lineage>
</organism>
<dbReference type="Pfam" id="PF12174">
    <property type="entry name" value="RST"/>
    <property type="match status" value="1"/>
</dbReference>
<dbReference type="Gene3D" id="3.90.228.10">
    <property type="match status" value="1"/>
</dbReference>
<evidence type="ECO:0000313" key="9">
    <source>
        <dbReference type="EnsemblPlants" id="Kaladp0071s0376.1.v1.1"/>
    </source>
</evidence>
<dbReference type="Proteomes" id="UP000594263">
    <property type="component" value="Unplaced"/>
</dbReference>
<dbReference type="SUPFAM" id="SSF56399">
    <property type="entry name" value="ADP-ribosylation"/>
    <property type="match status" value="1"/>
</dbReference>
<comment type="subcellular location">
    <subcellularLocation>
        <location evidence="1">Nucleus</location>
    </subcellularLocation>
</comment>
<evidence type="ECO:0000256" key="5">
    <source>
        <dbReference type="SAM" id="MobiDB-lite"/>
    </source>
</evidence>
<evidence type="ECO:0000256" key="4">
    <source>
        <dbReference type="ARBA" id="ARBA00023242"/>
    </source>
</evidence>
<evidence type="ECO:0000313" key="10">
    <source>
        <dbReference type="Proteomes" id="UP000594263"/>
    </source>
</evidence>
<dbReference type="InterPro" id="IPR044964">
    <property type="entry name" value="RCD1/SRO1-5"/>
</dbReference>
<feature type="region of interest" description="Disordered" evidence="5">
    <location>
        <begin position="37"/>
        <end position="56"/>
    </location>
</feature>
<evidence type="ECO:0008006" key="11">
    <source>
        <dbReference type="Google" id="ProtNLM"/>
    </source>
</evidence>